<dbReference type="Gene3D" id="1.10.530.10">
    <property type="match status" value="1"/>
</dbReference>
<evidence type="ECO:0000256" key="1">
    <source>
        <dbReference type="ARBA" id="ARBA00007734"/>
    </source>
</evidence>
<feature type="domain" description="Transglycosylase SLT" evidence="2">
    <location>
        <begin position="192"/>
        <end position="313"/>
    </location>
</feature>
<dbReference type="Proteomes" id="UP000539075">
    <property type="component" value="Unassembled WGS sequence"/>
</dbReference>
<dbReference type="Pfam" id="PF01464">
    <property type="entry name" value="SLT"/>
    <property type="match status" value="1"/>
</dbReference>
<reference evidence="3 4" key="1">
    <citation type="submission" date="2020-08" db="EMBL/GenBank/DDBJ databases">
        <title>Genomic Encyclopedia of Type Strains, Phase IV (KMG-IV): sequencing the most valuable type-strain genomes for metagenomic binning, comparative biology and taxonomic classification.</title>
        <authorList>
            <person name="Goeker M."/>
        </authorList>
    </citation>
    <scope>NUCLEOTIDE SEQUENCE [LARGE SCALE GENOMIC DNA]</scope>
    <source>
        <strain evidence="3 4">DSM 11275</strain>
    </source>
</reference>
<comment type="caution">
    <text evidence="3">The sequence shown here is derived from an EMBL/GenBank/DDBJ whole genome shotgun (WGS) entry which is preliminary data.</text>
</comment>
<dbReference type="InterPro" id="IPR008258">
    <property type="entry name" value="Transglycosylase_SLT_dom_1"/>
</dbReference>
<accession>A0A7W8FFZ5</accession>
<dbReference type="AlphaFoldDB" id="A0A7W8FFZ5"/>
<evidence type="ECO:0000313" key="4">
    <source>
        <dbReference type="Proteomes" id="UP000539075"/>
    </source>
</evidence>
<dbReference type="InterPro" id="IPR023346">
    <property type="entry name" value="Lysozyme-like_dom_sf"/>
</dbReference>
<dbReference type="PANTHER" id="PTHR37423:SF2">
    <property type="entry name" value="MEMBRANE-BOUND LYTIC MUREIN TRANSGLYCOSYLASE C"/>
    <property type="match status" value="1"/>
</dbReference>
<proteinExistence type="inferred from homology"/>
<gene>
    <name evidence="3" type="ORF">HNQ38_001503</name>
</gene>
<dbReference type="EMBL" id="JACHGO010000004">
    <property type="protein sequence ID" value="MBB5143406.1"/>
    <property type="molecule type" value="Genomic_DNA"/>
</dbReference>
<evidence type="ECO:0000259" key="2">
    <source>
        <dbReference type="Pfam" id="PF01464"/>
    </source>
</evidence>
<dbReference type="SUPFAM" id="SSF53955">
    <property type="entry name" value="Lysozyme-like"/>
    <property type="match status" value="1"/>
</dbReference>
<name>A0A7W8FFZ5_9BACT</name>
<evidence type="ECO:0000313" key="3">
    <source>
        <dbReference type="EMBL" id="MBB5143406.1"/>
    </source>
</evidence>
<dbReference type="CDD" id="cd16893">
    <property type="entry name" value="LT_MltC_MltE"/>
    <property type="match status" value="1"/>
</dbReference>
<keyword evidence="4" id="KW-1185">Reference proteome</keyword>
<dbReference type="RefSeq" id="WP_183718905.1">
    <property type="nucleotide sequence ID" value="NZ_JACHGO010000004.1"/>
</dbReference>
<organism evidence="3 4">
    <name type="scientific">Desulfovibrio intestinalis</name>
    <dbReference type="NCBI Taxonomy" id="58621"/>
    <lineage>
        <taxon>Bacteria</taxon>
        <taxon>Pseudomonadati</taxon>
        <taxon>Thermodesulfobacteriota</taxon>
        <taxon>Desulfovibrionia</taxon>
        <taxon>Desulfovibrionales</taxon>
        <taxon>Desulfovibrionaceae</taxon>
        <taxon>Desulfovibrio</taxon>
    </lineage>
</organism>
<dbReference type="PANTHER" id="PTHR37423">
    <property type="entry name" value="SOLUBLE LYTIC MUREIN TRANSGLYCOSYLASE-RELATED"/>
    <property type="match status" value="1"/>
</dbReference>
<comment type="similarity">
    <text evidence="1">Belongs to the transglycosylase Slt family.</text>
</comment>
<sequence length="356" mass="39158">MKRHKTILIIASCLGSALLLLGLLAGFVPQKEGHELRRRASPVIVSLRPEDMPTPIVSWSNGSRQWSLRRAVSPVVAVAGAALPSGVEDDLFSQLPEASAQLASVLALDGVSMPFLLTMQPPQYGDALDSRGQPLRWLAAETLLEGYSPVIFRAGSKGRAGQMERDGALSGDSYLSYGNLPARAARYQQLVENFARRYNLSTELVYAIIHSESSFSTTLVSHKSAMGLMQILPDTASGEVHKYLYGHTGDVSFEELRVPEINIRYGTTYLHILLTRYFAGVYDPLAREYCAVAAYNMGPNRFLRLFGKTNEEAVDVINGMTADQLYEDLTNRLPVAETRAYVAKVARMKGHYAALQ</sequence>
<protein>
    <submittedName>
        <fullName evidence="3">Membrane-bound lytic murein transglycosylase C</fullName>
    </submittedName>
</protein>